<evidence type="ECO:0008006" key="3">
    <source>
        <dbReference type="Google" id="ProtNLM"/>
    </source>
</evidence>
<dbReference type="SUPFAM" id="SSF140663">
    <property type="entry name" value="TTHA0068-like"/>
    <property type="match status" value="1"/>
</dbReference>
<organism evidence="1 2">
    <name type="scientific">Entotheonella factor</name>
    <dbReference type="NCBI Taxonomy" id="1429438"/>
    <lineage>
        <taxon>Bacteria</taxon>
        <taxon>Pseudomonadati</taxon>
        <taxon>Nitrospinota/Tectimicrobiota group</taxon>
        <taxon>Candidatus Tectimicrobiota</taxon>
        <taxon>Candidatus Entotheonellia</taxon>
        <taxon>Candidatus Entotheonellales</taxon>
        <taxon>Candidatus Entotheonellaceae</taxon>
        <taxon>Candidatus Entotheonella</taxon>
    </lineage>
</organism>
<evidence type="ECO:0000313" key="1">
    <source>
        <dbReference type="EMBL" id="ETW99758.1"/>
    </source>
</evidence>
<comment type="caution">
    <text evidence="1">The sequence shown here is derived from an EMBL/GenBank/DDBJ whole genome shotgun (WGS) entry which is preliminary data.</text>
</comment>
<protein>
    <recommendedName>
        <fullName evidence="3">DUF309 domain-containing protein</fullName>
    </recommendedName>
</protein>
<dbReference type="PANTHER" id="PTHR34796">
    <property type="entry name" value="EXPRESSED PROTEIN"/>
    <property type="match status" value="1"/>
</dbReference>
<reference evidence="1 2" key="1">
    <citation type="journal article" date="2014" name="Nature">
        <title>An environmental bacterial taxon with a large and distinct metabolic repertoire.</title>
        <authorList>
            <person name="Wilson M.C."/>
            <person name="Mori T."/>
            <person name="Ruckert C."/>
            <person name="Uria A.R."/>
            <person name="Helf M.J."/>
            <person name="Takada K."/>
            <person name="Gernert C."/>
            <person name="Steffens U.A."/>
            <person name="Heycke N."/>
            <person name="Schmitt S."/>
            <person name="Rinke C."/>
            <person name="Helfrich E.J."/>
            <person name="Brachmann A.O."/>
            <person name="Gurgui C."/>
            <person name="Wakimoto T."/>
            <person name="Kracht M."/>
            <person name="Crusemann M."/>
            <person name="Hentschel U."/>
            <person name="Abe I."/>
            <person name="Matsunaga S."/>
            <person name="Kalinowski J."/>
            <person name="Takeyama H."/>
            <person name="Piel J."/>
        </authorList>
    </citation>
    <scope>NUCLEOTIDE SEQUENCE [LARGE SCALE GENOMIC DNA]</scope>
    <source>
        <strain evidence="2">TSY1</strain>
    </source>
</reference>
<name>W4LNV5_ENTF1</name>
<dbReference type="HOGENOM" id="CLU_159183_0_0_7"/>
<dbReference type="InterPro" id="IPR023203">
    <property type="entry name" value="TTHA0068_sf"/>
</dbReference>
<accession>W4LNV5</accession>
<proteinExistence type="predicted"/>
<sequence>MEAEEIEGLEQGIADFRGGLYFEAHDAWEEVWRELSGRRRLFWQAMIQLAVGTHHWNNGNRRGCQSVWNKALNKCDTLGLQYDTDVPDPLLCLIAVLYDCLVALEEERDPLPLITDFAATTLSDQWATFA</sequence>
<dbReference type="AlphaFoldDB" id="W4LNV5"/>
<keyword evidence="2" id="KW-1185">Reference proteome</keyword>
<evidence type="ECO:0000313" key="2">
    <source>
        <dbReference type="Proteomes" id="UP000019141"/>
    </source>
</evidence>
<dbReference type="Gene3D" id="1.10.3450.10">
    <property type="entry name" value="TTHA0068-like"/>
    <property type="match status" value="1"/>
</dbReference>
<dbReference type="Proteomes" id="UP000019141">
    <property type="component" value="Unassembled WGS sequence"/>
</dbReference>
<dbReference type="InterPro" id="IPR005500">
    <property type="entry name" value="DUF309"/>
</dbReference>
<dbReference type="Pfam" id="PF03745">
    <property type="entry name" value="DUF309"/>
    <property type="match status" value="1"/>
</dbReference>
<dbReference type="PANTHER" id="PTHR34796:SF1">
    <property type="entry name" value="EXPRESSED PROTEIN"/>
    <property type="match status" value="1"/>
</dbReference>
<gene>
    <name evidence="1" type="ORF">ETSY1_13865</name>
</gene>
<dbReference type="EMBL" id="AZHW01000405">
    <property type="protein sequence ID" value="ETW99758.1"/>
    <property type="molecule type" value="Genomic_DNA"/>
</dbReference>